<gene>
    <name evidence="1" type="primary">SEC59_1</name>
    <name evidence="1" type="ORF">DSO57_1023751</name>
</gene>
<reference evidence="1" key="1">
    <citation type="submission" date="2022-04" db="EMBL/GenBank/DDBJ databases">
        <title>Genome of the entomopathogenic fungus Entomophthora muscae.</title>
        <authorList>
            <person name="Elya C."/>
            <person name="Lovett B.R."/>
            <person name="Lee E."/>
            <person name="Macias A.M."/>
            <person name="Hajek A.E."/>
            <person name="De Bivort B.L."/>
            <person name="Kasson M.T."/>
            <person name="De Fine Licht H.H."/>
            <person name="Stajich J.E."/>
        </authorList>
    </citation>
    <scope>NUCLEOTIDE SEQUENCE</scope>
    <source>
        <strain evidence="1">Berkeley</strain>
    </source>
</reference>
<dbReference type="Proteomes" id="UP001165960">
    <property type="component" value="Unassembled WGS sequence"/>
</dbReference>
<dbReference type="EMBL" id="QTSX02005805">
    <property type="protein sequence ID" value="KAJ9057342.1"/>
    <property type="molecule type" value="Genomic_DNA"/>
</dbReference>
<keyword evidence="1" id="KW-0418">Kinase</keyword>
<comment type="caution">
    <text evidence="1">The sequence shown here is derived from an EMBL/GenBank/DDBJ whole genome shotgun (WGS) entry which is preliminary data.</text>
</comment>
<keyword evidence="2" id="KW-1185">Reference proteome</keyword>
<name>A0ACC2S4U9_9FUNG</name>
<proteinExistence type="predicted"/>
<protein>
    <submittedName>
        <fullName evidence="1">Dolichol kinase</fullName>
    </submittedName>
</protein>
<sequence>MKFDRSTLGLEKLYLNSTHHLEALLLLGTSTWALNTLTLSKAGYVGLNFAFSSLLFLAAILHVFTSPNPSKRERFFLISSEGYRKNAAPGLMLASLLPPLVLASKVISASTKDQQTLWAHYLGLSLINGLSHLTQCLLYNMHAPFWGISLYISLLAPLIRFSGFILQTKNSSFYTSISLALYHGFLYSMPYFIRGSFTLGELSLICQGLSLLAMEALRIVFPNKFLGAQLHILPSQMPEFVILCGAIIGILFVGVIAWAALRLANMTWNGKPGPWVRAAIFYGACTSTVLLVIRPLIASLIGSDPFFWVINYILQTPSTWMLAAYWIVSIVFAIGFSAFRIQNWSLNLRRKYFHMLATLMFIPGFLIELRFLYLGLVAALAAFVLMEYIRVLDIAPFHSQLHVYLSSFVDEKDTGIAILAHLYLLLGCALPIWLNGSNLVPGLSGILVLGISDAMASIIGKRFGTTKWPGSSKTVQGTLGFIISLFVAIFALQPRLFLSNPYFALMTLAATSFTGLLEAWSSQNDNLILPLYLMATFQLACQ</sequence>
<keyword evidence="1" id="KW-0808">Transferase</keyword>
<organism evidence="1 2">
    <name type="scientific">Entomophthora muscae</name>
    <dbReference type="NCBI Taxonomy" id="34485"/>
    <lineage>
        <taxon>Eukaryota</taxon>
        <taxon>Fungi</taxon>
        <taxon>Fungi incertae sedis</taxon>
        <taxon>Zoopagomycota</taxon>
        <taxon>Entomophthoromycotina</taxon>
        <taxon>Entomophthoromycetes</taxon>
        <taxon>Entomophthorales</taxon>
        <taxon>Entomophthoraceae</taxon>
        <taxon>Entomophthora</taxon>
    </lineage>
</organism>
<accession>A0ACC2S4U9</accession>
<evidence type="ECO:0000313" key="2">
    <source>
        <dbReference type="Proteomes" id="UP001165960"/>
    </source>
</evidence>
<evidence type="ECO:0000313" key="1">
    <source>
        <dbReference type="EMBL" id="KAJ9057342.1"/>
    </source>
</evidence>